<dbReference type="Pfam" id="PF09356">
    <property type="entry name" value="Phage_BR0599"/>
    <property type="match status" value="1"/>
</dbReference>
<proteinExistence type="predicted"/>
<gene>
    <name evidence="2" type="ORF">DFP88_101393</name>
</gene>
<dbReference type="Pfam" id="PF09931">
    <property type="entry name" value="Phage_phiJL001_Gp84_N"/>
    <property type="match status" value="1"/>
</dbReference>
<evidence type="ECO:0000259" key="1">
    <source>
        <dbReference type="Pfam" id="PF09356"/>
    </source>
</evidence>
<sequence length="290" mass="30998">MSGAQLLAHLEGQVSTVCRCWAVTLADGRVEGFTDHDGPLDFEGIAFRPEAGMSARALVQGTGLSIDNSEALGILSSAAISEADIERGLLDGAGVRIWLVNWQAPEARLLRFAGTVGEIRRGGGVFQAELRGLTEPLNQPQGRVFQRDCTAVLGDARCRVDLSQPGYTVEVAVQAVEDAEVTVPGLTQEAGWFARGSLTVLSGEAEGLSGAIKSDRGGDPRRIALWQPLRAALRPGDRLRLQVGCAKRFATCRQKFDNLINFQGFPDLPSDDWLAAVPRSTADTSGGSRR</sequence>
<evidence type="ECO:0000313" key="2">
    <source>
        <dbReference type="EMBL" id="PYE85723.1"/>
    </source>
</evidence>
<dbReference type="AlphaFoldDB" id="A0A318SVU5"/>
<comment type="caution">
    <text evidence="2">The sequence shown here is derived from an EMBL/GenBank/DDBJ whole genome shotgun (WGS) entry which is preliminary data.</text>
</comment>
<reference evidence="2 3" key="1">
    <citation type="submission" date="2018-06" db="EMBL/GenBank/DDBJ databases">
        <title>Genomic Encyclopedia of Type Strains, Phase III (KMG-III): the genomes of soil and plant-associated and newly described type strains.</title>
        <authorList>
            <person name="Whitman W."/>
        </authorList>
    </citation>
    <scope>NUCLEOTIDE SEQUENCE [LARGE SCALE GENOMIC DNA]</scope>
    <source>
        <strain evidence="2 3">CECT 9025</strain>
    </source>
</reference>
<dbReference type="Proteomes" id="UP000248311">
    <property type="component" value="Unassembled WGS sequence"/>
</dbReference>
<protein>
    <submittedName>
        <fullName evidence="2">Putative phage protein (TIGR02218 family)</fullName>
    </submittedName>
</protein>
<dbReference type="InterPro" id="IPR018964">
    <property type="entry name" value="Phage_phiJL001_Gp84_C"/>
</dbReference>
<evidence type="ECO:0000313" key="3">
    <source>
        <dbReference type="Proteomes" id="UP000248311"/>
    </source>
</evidence>
<name>A0A318SVU5_9RHOB</name>
<dbReference type="OrthoDB" id="1633386at2"/>
<dbReference type="InterPro" id="IPR011928">
    <property type="entry name" value="Phage_phiJL001_Gp84"/>
</dbReference>
<dbReference type="EMBL" id="QJTE01000001">
    <property type="protein sequence ID" value="PYE85723.1"/>
    <property type="molecule type" value="Genomic_DNA"/>
</dbReference>
<accession>A0A318SVU5</accession>
<dbReference type="RefSeq" id="WP_110812752.1">
    <property type="nucleotide sequence ID" value="NZ_QJTE01000001.1"/>
</dbReference>
<dbReference type="NCBIfam" id="TIGR02218">
    <property type="entry name" value="phg_TIGR02218"/>
    <property type="match status" value="1"/>
</dbReference>
<keyword evidence="3" id="KW-1185">Reference proteome</keyword>
<organism evidence="2 3">
    <name type="scientific">Pseudoroseicyclus aestuarii</name>
    <dbReference type="NCBI Taxonomy" id="1795041"/>
    <lineage>
        <taxon>Bacteria</taxon>
        <taxon>Pseudomonadati</taxon>
        <taxon>Pseudomonadota</taxon>
        <taxon>Alphaproteobacteria</taxon>
        <taxon>Rhodobacterales</taxon>
        <taxon>Paracoccaceae</taxon>
        <taxon>Pseudoroseicyclus</taxon>
    </lineage>
</organism>
<feature type="domain" description="Bacteriophage phiJL001 Gp84 C-terminal" evidence="1">
    <location>
        <begin position="191"/>
        <end position="272"/>
    </location>
</feature>